<dbReference type="InterPro" id="IPR050553">
    <property type="entry name" value="Thioredoxin_ResA/DsbE_sf"/>
</dbReference>
<keyword evidence="8" id="KW-1185">Reference proteome</keyword>
<dbReference type="PANTHER" id="PTHR42852:SF6">
    <property type="entry name" value="THIOL:DISULFIDE INTERCHANGE PROTEIN DSBE"/>
    <property type="match status" value="1"/>
</dbReference>
<dbReference type="InterPro" id="IPR013766">
    <property type="entry name" value="Thioredoxin_domain"/>
</dbReference>
<dbReference type="KEGG" id="capn:CBG49_03530"/>
<dbReference type="EMBL" id="CP022022">
    <property type="protein sequence ID" value="ASF42234.1"/>
    <property type="molecule type" value="Genomic_DNA"/>
</dbReference>
<dbReference type="SUPFAM" id="SSF52833">
    <property type="entry name" value="Thioredoxin-like"/>
    <property type="match status" value="1"/>
</dbReference>
<keyword evidence="5" id="KW-0732">Signal</keyword>
<dbReference type="AlphaFoldDB" id="A0A1Z4BLR8"/>
<dbReference type="PANTHER" id="PTHR42852">
    <property type="entry name" value="THIOL:DISULFIDE INTERCHANGE PROTEIN DSBE"/>
    <property type="match status" value="1"/>
</dbReference>
<sequence length="164" mass="18780">MRKNLLFTAIALFLLATAPIFAQTLQRHKPVPEITLPQANGEELKLSSLRGKYVLIDFWASWCMPCKKENKYLKQAYKELKGKNFVILSVSIDRPKDKDSWLDTIKMEGMVWYNVWDSENKAANSYGVSSIPAPFLIDPEGNLLAQGDNLRTNELLKTLKKYIK</sequence>
<dbReference type="CDD" id="cd02966">
    <property type="entry name" value="TlpA_like_family"/>
    <property type="match status" value="1"/>
</dbReference>
<evidence type="ECO:0000256" key="5">
    <source>
        <dbReference type="SAM" id="SignalP"/>
    </source>
</evidence>
<protein>
    <submittedName>
        <fullName evidence="7">Thioredoxin</fullName>
    </submittedName>
</protein>
<feature type="domain" description="Thioredoxin" evidence="6">
    <location>
        <begin position="25"/>
        <end position="164"/>
    </location>
</feature>
<organism evidence="7 8">
    <name type="scientific">Capnocytophaga endodontalis</name>
    <dbReference type="NCBI Taxonomy" id="2708117"/>
    <lineage>
        <taxon>Bacteria</taxon>
        <taxon>Pseudomonadati</taxon>
        <taxon>Bacteroidota</taxon>
        <taxon>Flavobacteriia</taxon>
        <taxon>Flavobacteriales</taxon>
        <taxon>Flavobacteriaceae</taxon>
        <taxon>Capnocytophaga</taxon>
    </lineage>
</organism>
<dbReference type="GO" id="GO:0016491">
    <property type="term" value="F:oxidoreductase activity"/>
    <property type="evidence" value="ECO:0007669"/>
    <property type="project" value="InterPro"/>
</dbReference>
<dbReference type="PROSITE" id="PS51352">
    <property type="entry name" value="THIOREDOXIN_2"/>
    <property type="match status" value="1"/>
</dbReference>
<evidence type="ECO:0000256" key="3">
    <source>
        <dbReference type="ARBA" id="ARBA00023157"/>
    </source>
</evidence>
<reference evidence="8" key="1">
    <citation type="submission" date="2017-06" db="EMBL/GenBank/DDBJ databases">
        <title>Complete genome sequence of Capnocytophaga sp. KCOM 1579 (=ChDC OS43) isolated from a human refractory periapical abscess lesion.</title>
        <authorList>
            <person name="Kook J.-K."/>
            <person name="Park S.-N."/>
            <person name="Lim Y.K."/>
            <person name="Roh H."/>
        </authorList>
    </citation>
    <scope>NUCLEOTIDE SEQUENCE [LARGE SCALE GENOMIC DNA]</scope>
    <source>
        <strain evidence="8">ChDC OS43</strain>
    </source>
</reference>
<dbReference type="Proteomes" id="UP000197007">
    <property type="component" value="Chromosome"/>
</dbReference>
<dbReference type="RefSeq" id="WP_088593403.1">
    <property type="nucleotide sequence ID" value="NZ_CP022022.1"/>
</dbReference>
<name>A0A1Z4BLR8_9FLAO</name>
<gene>
    <name evidence="7" type="ORF">CBG49_03530</name>
</gene>
<comment type="subcellular location">
    <subcellularLocation>
        <location evidence="1">Cell envelope</location>
    </subcellularLocation>
</comment>
<feature type="chain" id="PRO_5013074401" evidence="5">
    <location>
        <begin position="23"/>
        <end position="164"/>
    </location>
</feature>
<dbReference type="Pfam" id="PF00578">
    <property type="entry name" value="AhpC-TSA"/>
    <property type="match status" value="1"/>
</dbReference>
<dbReference type="InterPro" id="IPR000866">
    <property type="entry name" value="AhpC/TSA"/>
</dbReference>
<dbReference type="GO" id="GO:0017004">
    <property type="term" value="P:cytochrome complex assembly"/>
    <property type="evidence" value="ECO:0007669"/>
    <property type="project" value="UniProtKB-KW"/>
</dbReference>
<evidence type="ECO:0000259" key="6">
    <source>
        <dbReference type="PROSITE" id="PS51352"/>
    </source>
</evidence>
<dbReference type="InterPro" id="IPR036249">
    <property type="entry name" value="Thioredoxin-like_sf"/>
</dbReference>
<dbReference type="GO" id="GO:0016209">
    <property type="term" value="F:antioxidant activity"/>
    <property type="evidence" value="ECO:0007669"/>
    <property type="project" value="InterPro"/>
</dbReference>
<keyword evidence="3" id="KW-1015">Disulfide bond</keyword>
<keyword evidence="2" id="KW-0201">Cytochrome c-type biogenesis</keyword>
<dbReference type="Gene3D" id="3.40.30.10">
    <property type="entry name" value="Glutaredoxin"/>
    <property type="match status" value="1"/>
</dbReference>
<dbReference type="GO" id="GO:0030313">
    <property type="term" value="C:cell envelope"/>
    <property type="evidence" value="ECO:0007669"/>
    <property type="project" value="UniProtKB-SubCell"/>
</dbReference>
<evidence type="ECO:0000313" key="7">
    <source>
        <dbReference type="EMBL" id="ASF42234.1"/>
    </source>
</evidence>
<evidence type="ECO:0000256" key="4">
    <source>
        <dbReference type="ARBA" id="ARBA00023284"/>
    </source>
</evidence>
<evidence type="ECO:0000313" key="8">
    <source>
        <dbReference type="Proteomes" id="UP000197007"/>
    </source>
</evidence>
<evidence type="ECO:0000256" key="1">
    <source>
        <dbReference type="ARBA" id="ARBA00004196"/>
    </source>
</evidence>
<accession>A0A1Z4BLR8</accession>
<proteinExistence type="predicted"/>
<keyword evidence="4" id="KW-0676">Redox-active center</keyword>
<evidence type="ECO:0000256" key="2">
    <source>
        <dbReference type="ARBA" id="ARBA00022748"/>
    </source>
</evidence>
<feature type="signal peptide" evidence="5">
    <location>
        <begin position="1"/>
        <end position="22"/>
    </location>
</feature>